<protein>
    <submittedName>
        <fullName evidence="1">Uncharacterized protein</fullName>
    </submittedName>
</protein>
<organism evidence="1 2">
    <name type="scientific">Caenorhabditis bovis</name>
    <dbReference type="NCBI Taxonomy" id="2654633"/>
    <lineage>
        <taxon>Eukaryota</taxon>
        <taxon>Metazoa</taxon>
        <taxon>Ecdysozoa</taxon>
        <taxon>Nematoda</taxon>
        <taxon>Chromadorea</taxon>
        <taxon>Rhabditida</taxon>
        <taxon>Rhabditina</taxon>
        <taxon>Rhabditomorpha</taxon>
        <taxon>Rhabditoidea</taxon>
        <taxon>Rhabditidae</taxon>
        <taxon>Peloderinae</taxon>
        <taxon>Caenorhabditis</taxon>
    </lineage>
</organism>
<sequence length="75" mass="8348">MASILSISRKQDYNGADILIFRNDHSVLALTNLRVVEDNFIWSCFVVCDVRLLAFVVVAVQRHPSALAVTCIDAI</sequence>
<dbReference type="AlphaFoldDB" id="A0A8S1F4J1"/>
<accession>A0A8S1F4J1</accession>
<evidence type="ECO:0000313" key="2">
    <source>
        <dbReference type="Proteomes" id="UP000494206"/>
    </source>
</evidence>
<dbReference type="Proteomes" id="UP000494206">
    <property type="component" value="Unassembled WGS sequence"/>
</dbReference>
<proteinExistence type="predicted"/>
<comment type="caution">
    <text evidence="1">The sequence shown here is derived from an EMBL/GenBank/DDBJ whole genome shotgun (WGS) entry which is preliminary data.</text>
</comment>
<evidence type="ECO:0000313" key="1">
    <source>
        <dbReference type="EMBL" id="CAB3405610.1"/>
    </source>
</evidence>
<gene>
    <name evidence="1" type="ORF">CBOVIS_LOCUS7787</name>
</gene>
<reference evidence="1 2" key="1">
    <citation type="submission" date="2020-04" db="EMBL/GenBank/DDBJ databases">
        <authorList>
            <person name="Laetsch R D."/>
            <person name="Stevens L."/>
            <person name="Kumar S."/>
            <person name="Blaxter L. M."/>
        </authorList>
    </citation>
    <scope>NUCLEOTIDE SEQUENCE [LARGE SCALE GENOMIC DNA]</scope>
</reference>
<keyword evidence="2" id="KW-1185">Reference proteome</keyword>
<dbReference type="EMBL" id="CADEPM010000004">
    <property type="protein sequence ID" value="CAB3405610.1"/>
    <property type="molecule type" value="Genomic_DNA"/>
</dbReference>
<name>A0A8S1F4J1_9PELO</name>